<dbReference type="GO" id="GO:0016787">
    <property type="term" value="F:hydrolase activity"/>
    <property type="evidence" value="ECO:0007669"/>
    <property type="project" value="UniProtKB-KW"/>
</dbReference>
<dbReference type="RefSeq" id="XP_005536973.1">
    <property type="nucleotide sequence ID" value="XM_005536916.1"/>
</dbReference>
<evidence type="ECO:0000256" key="7">
    <source>
        <dbReference type="ARBA" id="ARBA00023187"/>
    </source>
</evidence>
<evidence type="ECO:0000256" key="5">
    <source>
        <dbReference type="ARBA" id="ARBA00022806"/>
    </source>
</evidence>
<dbReference type="GO" id="GO:0006397">
    <property type="term" value="P:mRNA processing"/>
    <property type="evidence" value="ECO:0007669"/>
    <property type="project" value="UniProtKB-KW"/>
</dbReference>
<dbReference type="OrthoDB" id="10253254at2759"/>
<evidence type="ECO:0000313" key="13">
    <source>
        <dbReference type="Proteomes" id="UP000007014"/>
    </source>
</evidence>
<dbReference type="PROSITE" id="PS51192">
    <property type="entry name" value="HELICASE_ATP_BIND_1"/>
    <property type="match status" value="1"/>
</dbReference>
<dbReference type="SUPFAM" id="SSF52540">
    <property type="entry name" value="P-loop containing nucleoside triphosphate hydrolases"/>
    <property type="match status" value="1"/>
</dbReference>
<dbReference type="Pfam" id="PF04408">
    <property type="entry name" value="WHD_HA2"/>
    <property type="match status" value="1"/>
</dbReference>
<keyword evidence="13" id="KW-1185">Reference proteome</keyword>
<dbReference type="Pfam" id="PF00270">
    <property type="entry name" value="DEAD"/>
    <property type="match status" value="1"/>
</dbReference>
<comment type="catalytic activity">
    <reaction evidence="8">
        <text>ATP + H2O = ADP + phosphate + H(+)</text>
        <dbReference type="Rhea" id="RHEA:13065"/>
        <dbReference type="ChEBI" id="CHEBI:15377"/>
        <dbReference type="ChEBI" id="CHEBI:15378"/>
        <dbReference type="ChEBI" id="CHEBI:30616"/>
        <dbReference type="ChEBI" id="CHEBI:43474"/>
        <dbReference type="ChEBI" id="CHEBI:456216"/>
        <dbReference type="EC" id="3.6.4.13"/>
    </reaction>
</comment>
<evidence type="ECO:0000259" key="11">
    <source>
        <dbReference type="PROSITE" id="PS51194"/>
    </source>
</evidence>
<dbReference type="HOGENOM" id="CLU_001832_5_11_1"/>
<dbReference type="FunFam" id="3.40.50.300:FF:000007">
    <property type="entry name" value="Pre-mRNA-splicing factor ATP-dependent RNA helicase"/>
    <property type="match status" value="1"/>
</dbReference>
<dbReference type="SMART" id="SM00487">
    <property type="entry name" value="DEXDc"/>
    <property type="match status" value="1"/>
</dbReference>
<dbReference type="InterPro" id="IPR001650">
    <property type="entry name" value="Helicase_C-like"/>
</dbReference>
<evidence type="ECO:0000256" key="1">
    <source>
        <dbReference type="ARBA" id="ARBA00012552"/>
    </source>
</evidence>
<dbReference type="KEGG" id="cme:CYME_CMM048C"/>
<dbReference type="Gramene" id="CMM048CT">
    <property type="protein sequence ID" value="CMM048CT"/>
    <property type="gene ID" value="CMM048C"/>
</dbReference>
<evidence type="ECO:0000256" key="2">
    <source>
        <dbReference type="ARBA" id="ARBA00022664"/>
    </source>
</evidence>
<feature type="domain" description="Helicase ATP-binding" evidence="10">
    <location>
        <begin position="87"/>
        <end position="248"/>
    </location>
</feature>
<reference evidence="12 13" key="2">
    <citation type="journal article" date="2007" name="BMC Biol.">
        <title>A 100%-complete sequence reveals unusually simple genomic features in the hot-spring red alga Cyanidioschyzon merolae.</title>
        <authorList>
            <person name="Nozaki H."/>
            <person name="Takano H."/>
            <person name="Misumi O."/>
            <person name="Terasawa K."/>
            <person name="Matsuzaki M."/>
            <person name="Maruyama S."/>
            <person name="Nishida K."/>
            <person name="Yagisawa F."/>
            <person name="Yoshida Y."/>
            <person name="Fujiwara T."/>
            <person name="Takio S."/>
            <person name="Tamura K."/>
            <person name="Chung S.J."/>
            <person name="Nakamura S."/>
            <person name="Kuroiwa H."/>
            <person name="Tanaka K."/>
            <person name="Sato N."/>
            <person name="Kuroiwa T."/>
        </authorList>
    </citation>
    <scope>NUCLEOTIDE SEQUENCE [LARGE SCALE GENOMIC DNA]</scope>
    <source>
        <strain evidence="12 13">10D</strain>
    </source>
</reference>
<evidence type="ECO:0000256" key="4">
    <source>
        <dbReference type="ARBA" id="ARBA00022801"/>
    </source>
</evidence>
<dbReference type="PROSITE" id="PS51194">
    <property type="entry name" value="HELICASE_CTER"/>
    <property type="match status" value="1"/>
</dbReference>
<proteinExistence type="predicted"/>
<feature type="domain" description="Helicase C-terminal" evidence="11">
    <location>
        <begin position="269"/>
        <end position="448"/>
    </location>
</feature>
<dbReference type="InterPro" id="IPR011709">
    <property type="entry name" value="DEAD-box_helicase_OB_fold"/>
</dbReference>
<dbReference type="SMART" id="SM00847">
    <property type="entry name" value="HA2"/>
    <property type="match status" value="1"/>
</dbReference>
<dbReference type="InterPro" id="IPR011545">
    <property type="entry name" value="DEAD/DEAH_box_helicase_dom"/>
</dbReference>
<dbReference type="CDD" id="cd18791">
    <property type="entry name" value="SF2_C_RHA"/>
    <property type="match status" value="1"/>
</dbReference>
<dbReference type="GO" id="GO:0008380">
    <property type="term" value="P:RNA splicing"/>
    <property type="evidence" value="ECO:0007669"/>
    <property type="project" value="UniProtKB-KW"/>
</dbReference>
<keyword evidence="7" id="KW-0508">mRNA splicing</keyword>
<evidence type="ECO:0000313" key="12">
    <source>
        <dbReference type="EMBL" id="BAM80937.1"/>
    </source>
</evidence>
<keyword evidence="2" id="KW-0507">mRNA processing</keyword>
<reference evidence="12 13" key="1">
    <citation type="journal article" date="2004" name="Nature">
        <title>Genome sequence of the ultrasmall unicellular red alga Cyanidioschyzon merolae 10D.</title>
        <authorList>
            <person name="Matsuzaki M."/>
            <person name="Misumi O."/>
            <person name="Shin-i T."/>
            <person name="Maruyama S."/>
            <person name="Takahara M."/>
            <person name="Miyagishima S."/>
            <person name="Mori T."/>
            <person name="Nishida K."/>
            <person name="Yagisawa F."/>
            <person name="Nishida K."/>
            <person name="Yoshida Y."/>
            <person name="Nishimura Y."/>
            <person name="Nakao S."/>
            <person name="Kobayashi T."/>
            <person name="Momoyama Y."/>
            <person name="Higashiyama T."/>
            <person name="Minoda A."/>
            <person name="Sano M."/>
            <person name="Nomoto H."/>
            <person name="Oishi K."/>
            <person name="Hayashi H."/>
            <person name="Ohta F."/>
            <person name="Nishizaka S."/>
            <person name="Haga S."/>
            <person name="Miura S."/>
            <person name="Morishita T."/>
            <person name="Kabeya Y."/>
            <person name="Terasawa K."/>
            <person name="Suzuki Y."/>
            <person name="Ishii Y."/>
            <person name="Asakawa S."/>
            <person name="Takano H."/>
            <person name="Ohta N."/>
            <person name="Kuroiwa H."/>
            <person name="Tanaka K."/>
            <person name="Shimizu N."/>
            <person name="Sugano S."/>
            <person name="Sato N."/>
            <person name="Nozaki H."/>
            <person name="Ogasawara N."/>
            <person name="Kohara Y."/>
            <person name="Kuroiwa T."/>
        </authorList>
    </citation>
    <scope>NUCLEOTIDE SEQUENCE [LARGE SCALE GENOMIC DNA]</scope>
    <source>
        <strain evidence="12 13">10D</strain>
    </source>
</reference>
<dbReference type="InterPro" id="IPR007502">
    <property type="entry name" value="Helicase-assoc_dom"/>
</dbReference>
<dbReference type="EC" id="3.6.4.13" evidence="1"/>
<evidence type="ECO:0000256" key="8">
    <source>
        <dbReference type="ARBA" id="ARBA00047984"/>
    </source>
</evidence>
<protein>
    <recommendedName>
        <fullName evidence="1">RNA helicase</fullName>
        <ecNumber evidence="1">3.6.4.13</ecNumber>
    </recommendedName>
</protein>
<dbReference type="STRING" id="280699.M1VDP4"/>
<evidence type="ECO:0000256" key="6">
    <source>
        <dbReference type="ARBA" id="ARBA00022840"/>
    </source>
</evidence>
<feature type="compositionally biased region" description="Basic and acidic residues" evidence="9">
    <location>
        <begin position="1"/>
        <end position="11"/>
    </location>
</feature>
<evidence type="ECO:0000256" key="3">
    <source>
        <dbReference type="ARBA" id="ARBA00022741"/>
    </source>
</evidence>
<dbReference type="Pfam" id="PF00271">
    <property type="entry name" value="Helicase_C"/>
    <property type="match status" value="1"/>
</dbReference>
<keyword evidence="3" id="KW-0547">Nucleotide-binding</keyword>
<dbReference type="Gene3D" id="1.20.120.1080">
    <property type="match status" value="1"/>
</dbReference>
<dbReference type="GeneID" id="16995057"/>
<dbReference type="Gene3D" id="3.40.50.300">
    <property type="entry name" value="P-loop containing nucleotide triphosphate hydrolases"/>
    <property type="match status" value="2"/>
</dbReference>
<dbReference type="GO" id="GO:0003724">
    <property type="term" value="F:RNA helicase activity"/>
    <property type="evidence" value="ECO:0007669"/>
    <property type="project" value="UniProtKB-EC"/>
</dbReference>
<dbReference type="Pfam" id="PF07717">
    <property type="entry name" value="OB_NTP_bind"/>
    <property type="match status" value="1"/>
</dbReference>
<dbReference type="OMA" id="MKVYPLY"/>
<dbReference type="AlphaFoldDB" id="M1VDP4"/>
<dbReference type="GO" id="GO:0005524">
    <property type="term" value="F:ATP binding"/>
    <property type="evidence" value="ECO:0007669"/>
    <property type="project" value="UniProtKB-KW"/>
</dbReference>
<evidence type="ECO:0000259" key="10">
    <source>
        <dbReference type="PROSITE" id="PS51192"/>
    </source>
</evidence>
<keyword evidence="4" id="KW-0378">Hydrolase</keyword>
<evidence type="ECO:0000256" key="9">
    <source>
        <dbReference type="SAM" id="MobiDB-lite"/>
    </source>
</evidence>
<organism evidence="12 13">
    <name type="scientific">Cyanidioschyzon merolae (strain NIES-3377 / 10D)</name>
    <name type="common">Unicellular red alga</name>
    <dbReference type="NCBI Taxonomy" id="280699"/>
    <lineage>
        <taxon>Eukaryota</taxon>
        <taxon>Rhodophyta</taxon>
        <taxon>Bangiophyceae</taxon>
        <taxon>Cyanidiales</taxon>
        <taxon>Cyanidiaceae</taxon>
        <taxon>Cyanidioschyzon</taxon>
    </lineage>
</organism>
<dbReference type="InterPro" id="IPR014001">
    <property type="entry name" value="Helicase_ATP-bd"/>
</dbReference>
<dbReference type="Proteomes" id="UP000007014">
    <property type="component" value="Chromosome 13"/>
</dbReference>
<gene>
    <name evidence="12" type="ORF">CYME_CMM048C</name>
</gene>
<dbReference type="FunFam" id="3.40.50.300:FF:000615">
    <property type="entry name" value="pre-mRNA-splicing factor ATP-dependent RNA helicase DEAH7"/>
    <property type="match status" value="1"/>
</dbReference>
<dbReference type="PANTHER" id="PTHR18934:SF109">
    <property type="entry name" value="ATP-DEPENDENT RNA HELICASE DHX15 HOMOLOG"/>
    <property type="match status" value="1"/>
</dbReference>
<accession>M1VDP4</accession>
<dbReference type="EMBL" id="AP006495">
    <property type="protein sequence ID" value="BAM80937.1"/>
    <property type="molecule type" value="Genomic_DNA"/>
</dbReference>
<dbReference type="InterPro" id="IPR027417">
    <property type="entry name" value="P-loop_NTPase"/>
</dbReference>
<dbReference type="PANTHER" id="PTHR18934">
    <property type="entry name" value="ATP-DEPENDENT RNA HELICASE"/>
    <property type="match status" value="1"/>
</dbReference>
<sequence>MTHVPSEDSHKIQVSTAKSPPPNSKRTIAHELESMETSARPSRCRETNGGPAGPCNPWTGKPFSSLYYQLEEKRRALPVFQERERIVEIVKRNRVVVLQGETGSGKTTQVPRLLLEAGFQRIACTQPRRIAAVSVATRVAHEMDVRLGELVGYTIRFEDVSHPKLTRLKYVTDGMLLREAFQDDRLSRYDCIILDEAHERTLSTDVLMGLLKGILKQRPELHMVVMSATLERDHFCTYFDHAPLLNVSGRMHPVDIRFAERPVFDYLFAVEQQVRQIHENEPAGDVLIFLTGEEEIEDMCSRLRHYSRATARKHGAPLQVLPLYSALPMSVQERVFEPPRPPEARKVIVATNVAETSITIDGITYVIDPGFAKVKIYNPSTRVESLLVSPISQDSARQRAGRAGRTRPGICYRLYTEEAFRTELPARSHPEILRSNLCNVVLTLKKLGIHDLIHFDFMDPPAPDTMIRALEMLFYLGAVDEEVELTQLGRQMAEFPLDIQIARMLLESPRHGSSNEAITLAAMLSVPNVFLRPRQQADEADARKQRFVVSDSDHATLVRVFEAFMDHGCDRQWCAENYLNDRALMHAVNIRRQLELMMQRMGLRICSPGRRAPDRWIRLRRCVLEGFFSQTAFWMRRRDYLTIRDEQLVGLHPSSVIRHRPSWVVFHEFVLTTGSYIRTVSQIEPKWLFELPTKYYDLLEYKEGASRRALELAARLTGQRRSAAP</sequence>
<dbReference type="eggNOG" id="KOG0925">
    <property type="taxonomic scope" value="Eukaryota"/>
</dbReference>
<feature type="region of interest" description="Disordered" evidence="9">
    <location>
        <begin position="1"/>
        <end position="57"/>
    </location>
</feature>
<name>M1VDP4_CYAM1</name>
<dbReference type="GO" id="GO:0003723">
    <property type="term" value="F:RNA binding"/>
    <property type="evidence" value="ECO:0007669"/>
    <property type="project" value="TreeGrafter"/>
</dbReference>
<keyword evidence="5 12" id="KW-0347">Helicase</keyword>
<keyword evidence="6" id="KW-0067">ATP-binding</keyword>
<dbReference type="Pfam" id="PF21010">
    <property type="entry name" value="HA2_C"/>
    <property type="match status" value="1"/>
</dbReference>
<dbReference type="InterPro" id="IPR048333">
    <property type="entry name" value="HA2_WH"/>
</dbReference>
<dbReference type="SMART" id="SM00490">
    <property type="entry name" value="HELICc"/>
    <property type="match status" value="1"/>
</dbReference>